<sequence>MYFRPWQAFVGFAVVNTLAAIYSPILDCDEVYNFWEPTHYLERGNGFQTWEYAPQYAIRTWLYPGAHALIAFFGRIGRVYATKVFQFYFVRLVLGLACAGCEARLYAQISRTFNQKIGLYFAFILITSSGMFHASVAMLPSTFAMYMTMMAMASFADWRRGPSTAEGIMFFGFASVFAWPFTGALILPFMIEEFVIAYYTESGRDLGQRLIYGGSRTIVAGAIEFIIDLAFYRKYVCFPWNIVWYNVVAATSGKGPNIFGTEPWHFYIRNLLLNFNIWFVLGLLAGPLLYYQEFIYMRPATRSSYIRNITFVTPLYIWLAIFIIQPHKEERFMYPIYPAIALNAAIALHISLIHLSSSGGGFQILQYVPARIRLLAVAIIALLAALFGALRTLGTVEAYGAPLSIYKPLFNKGMAHPGDSVCLGKEWYRFPSHYHLPKGVRAKFVRSAFRGLLPGEFNEAHTGFGLFPGAWLPPAGMNDENREDAGKYTTESHCTYFVDSHLPSTYPTGLEPNRIDDSATWQQLKCLPFLDAGSTALIPRLLWVPDWDIIPEGLRRRWGKYCLLKHRHNHKPGLWPPSTFQRPSPQPYPDWSIENTKPLPYRPFRYGPKYNITMGIRQMQWDEWIELDNHYPKFHAEKTRRIRERGSKCCKTAEESRVKDAAVELLEEFCDYLPKRYPSLFQKTKAGMFNRFTREDFDIRSDMLTCNGIAEDPMQLAARMVQDDLAIMFERDDGQYYLLAGSILLAGFWRLEDKFGMPLSEIHTSGDVPGFKEKLEKGMMSFFRRIKPESPVLRNNYFIQVDDELAWSSSIGDEDSQEVSWDTAESNRPIQHHYFRSERQSLRRLPRSGGVVFTIRTYFHPITEICREPYVPGRLASAVRSWGDDVSRYKGKAKYGDVLLKYLDARHREQIRNGLDLSTGEDIRTYPY</sequence>
<dbReference type="EMBL" id="ML996088">
    <property type="protein sequence ID" value="KAF2151178.1"/>
    <property type="molecule type" value="Genomic_DNA"/>
</dbReference>
<organism evidence="11 12">
    <name type="scientific">Myriangium duriaei CBS 260.36</name>
    <dbReference type="NCBI Taxonomy" id="1168546"/>
    <lineage>
        <taxon>Eukaryota</taxon>
        <taxon>Fungi</taxon>
        <taxon>Dikarya</taxon>
        <taxon>Ascomycota</taxon>
        <taxon>Pezizomycotina</taxon>
        <taxon>Dothideomycetes</taxon>
        <taxon>Dothideomycetidae</taxon>
        <taxon>Myriangiales</taxon>
        <taxon>Myriangiaceae</taxon>
        <taxon>Myriangium</taxon>
    </lineage>
</organism>
<keyword evidence="7 10" id="KW-0256">Endoplasmic reticulum</keyword>
<keyword evidence="8 10" id="KW-1133">Transmembrane helix</keyword>
<keyword evidence="9 10" id="KW-0472">Membrane</keyword>
<evidence type="ECO:0000256" key="10">
    <source>
        <dbReference type="RuleBase" id="RU363075"/>
    </source>
</evidence>
<reference evidence="11" key="1">
    <citation type="journal article" date="2020" name="Stud. Mycol.">
        <title>101 Dothideomycetes genomes: a test case for predicting lifestyles and emergence of pathogens.</title>
        <authorList>
            <person name="Haridas S."/>
            <person name="Albert R."/>
            <person name="Binder M."/>
            <person name="Bloem J."/>
            <person name="Labutti K."/>
            <person name="Salamov A."/>
            <person name="Andreopoulos B."/>
            <person name="Baker S."/>
            <person name="Barry K."/>
            <person name="Bills G."/>
            <person name="Bluhm B."/>
            <person name="Cannon C."/>
            <person name="Castanera R."/>
            <person name="Culley D."/>
            <person name="Daum C."/>
            <person name="Ezra D."/>
            <person name="Gonzalez J."/>
            <person name="Henrissat B."/>
            <person name="Kuo A."/>
            <person name="Liang C."/>
            <person name="Lipzen A."/>
            <person name="Lutzoni F."/>
            <person name="Magnuson J."/>
            <person name="Mondo S."/>
            <person name="Nolan M."/>
            <person name="Ohm R."/>
            <person name="Pangilinan J."/>
            <person name="Park H.-J."/>
            <person name="Ramirez L."/>
            <person name="Alfaro M."/>
            <person name="Sun H."/>
            <person name="Tritt A."/>
            <person name="Yoshinaga Y."/>
            <person name="Zwiers L.-H."/>
            <person name="Turgeon B."/>
            <person name="Goodwin S."/>
            <person name="Spatafora J."/>
            <person name="Crous P."/>
            <person name="Grigoriev I."/>
        </authorList>
    </citation>
    <scope>NUCLEOTIDE SEQUENCE</scope>
    <source>
        <strain evidence="11">CBS 260.36</strain>
    </source>
</reference>
<evidence type="ECO:0000256" key="6">
    <source>
        <dbReference type="ARBA" id="ARBA00022692"/>
    </source>
</evidence>
<evidence type="ECO:0000313" key="11">
    <source>
        <dbReference type="EMBL" id="KAF2151178.1"/>
    </source>
</evidence>
<dbReference type="Pfam" id="PF03901">
    <property type="entry name" value="Glyco_transf_22"/>
    <property type="match status" value="1"/>
</dbReference>
<evidence type="ECO:0000256" key="7">
    <source>
        <dbReference type="ARBA" id="ARBA00022824"/>
    </source>
</evidence>
<feature type="transmembrane region" description="Helical" evidence="10">
    <location>
        <begin position="6"/>
        <end position="25"/>
    </location>
</feature>
<dbReference type="InterPro" id="IPR021848">
    <property type="entry name" value="HODM_asu-like"/>
</dbReference>
<evidence type="ECO:0000256" key="4">
    <source>
        <dbReference type="ARBA" id="ARBA00022676"/>
    </source>
</evidence>
<feature type="transmembrane region" description="Helical" evidence="10">
    <location>
        <begin position="271"/>
        <end position="292"/>
    </location>
</feature>
<feature type="transmembrane region" description="Helical" evidence="10">
    <location>
        <begin position="304"/>
        <end position="324"/>
    </location>
</feature>
<dbReference type="GO" id="GO:0000026">
    <property type="term" value="F:alpha-1,2-mannosyltransferase activity"/>
    <property type="evidence" value="ECO:0007669"/>
    <property type="project" value="TreeGrafter"/>
</dbReference>
<keyword evidence="4 10" id="KW-0328">Glycosyltransferase</keyword>
<evidence type="ECO:0000256" key="2">
    <source>
        <dbReference type="ARBA" id="ARBA00004922"/>
    </source>
</evidence>
<evidence type="ECO:0000256" key="3">
    <source>
        <dbReference type="ARBA" id="ARBA00007063"/>
    </source>
</evidence>
<comment type="pathway">
    <text evidence="2">Protein modification; protein glycosylation.</text>
</comment>
<comment type="similarity">
    <text evidence="3 10">Belongs to the glycosyltransferase 22 family.</text>
</comment>
<dbReference type="Proteomes" id="UP000799439">
    <property type="component" value="Unassembled WGS sequence"/>
</dbReference>
<keyword evidence="5" id="KW-0808">Transferase</keyword>
<dbReference type="OrthoDB" id="497541at2759"/>
<feature type="transmembrane region" description="Helical" evidence="10">
    <location>
        <begin position="210"/>
        <end position="232"/>
    </location>
</feature>
<feature type="transmembrane region" description="Helical" evidence="10">
    <location>
        <begin position="61"/>
        <end position="81"/>
    </location>
</feature>
<evidence type="ECO:0000256" key="8">
    <source>
        <dbReference type="ARBA" id="ARBA00022989"/>
    </source>
</evidence>
<dbReference type="Pfam" id="PF11927">
    <property type="entry name" value="HODM_asu-like"/>
    <property type="match status" value="1"/>
</dbReference>
<accession>A0A9P4IWE8</accession>
<dbReference type="AlphaFoldDB" id="A0A9P4IWE8"/>
<keyword evidence="12" id="KW-1185">Reference proteome</keyword>
<comment type="caution">
    <text evidence="11">The sequence shown here is derived from an EMBL/GenBank/DDBJ whole genome shotgun (WGS) entry which is preliminary data.</text>
</comment>
<evidence type="ECO:0000256" key="5">
    <source>
        <dbReference type="ARBA" id="ARBA00022679"/>
    </source>
</evidence>
<evidence type="ECO:0000313" key="12">
    <source>
        <dbReference type="Proteomes" id="UP000799439"/>
    </source>
</evidence>
<dbReference type="InterPro" id="IPR005599">
    <property type="entry name" value="GPI_mannosylTrfase"/>
</dbReference>
<dbReference type="PANTHER" id="PTHR22760:SF2">
    <property type="entry name" value="ALPHA-1,2-MANNOSYLTRANSFERASE ALG9"/>
    <property type="match status" value="1"/>
</dbReference>
<proteinExistence type="inferred from homology"/>
<evidence type="ECO:0000256" key="9">
    <source>
        <dbReference type="ARBA" id="ARBA00023136"/>
    </source>
</evidence>
<protein>
    <recommendedName>
        <fullName evidence="10">Mannosyltransferase</fullName>
        <ecNumber evidence="10">2.4.1.-</ecNumber>
    </recommendedName>
</protein>
<name>A0A9P4IWE8_9PEZI</name>
<keyword evidence="6 10" id="KW-0812">Transmembrane</keyword>
<dbReference type="PANTHER" id="PTHR22760">
    <property type="entry name" value="GLYCOSYLTRANSFERASE"/>
    <property type="match status" value="1"/>
</dbReference>
<dbReference type="EC" id="2.4.1.-" evidence="10"/>
<feature type="transmembrane region" description="Helical" evidence="10">
    <location>
        <begin position="119"/>
        <end position="147"/>
    </location>
</feature>
<feature type="transmembrane region" description="Helical" evidence="10">
    <location>
        <begin position="167"/>
        <end position="189"/>
    </location>
</feature>
<feature type="transmembrane region" description="Helical" evidence="10">
    <location>
        <begin position="374"/>
        <end position="394"/>
    </location>
</feature>
<dbReference type="GO" id="GO:0006487">
    <property type="term" value="P:protein N-linked glycosylation"/>
    <property type="evidence" value="ECO:0007669"/>
    <property type="project" value="TreeGrafter"/>
</dbReference>
<gene>
    <name evidence="11" type="ORF">K461DRAFT_287065</name>
</gene>
<comment type="subcellular location">
    <subcellularLocation>
        <location evidence="1 10">Endoplasmic reticulum membrane</location>
        <topology evidence="1 10">Multi-pass membrane protein</topology>
    </subcellularLocation>
</comment>
<feature type="transmembrane region" description="Helical" evidence="10">
    <location>
        <begin position="336"/>
        <end position="353"/>
    </location>
</feature>
<dbReference type="GO" id="GO:0005789">
    <property type="term" value="C:endoplasmic reticulum membrane"/>
    <property type="evidence" value="ECO:0007669"/>
    <property type="project" value="UniProtKB-SubCell"/>
</dbReference>
<evidence type="ECO:0000256" key="1">
    <source>
        <dbReference type="ARBA" id="ARBA00004477"/>
    </source>
</evidence>